<comment type="caution">
    <text evidence="1">The sequence shown here is derived from an EMBL/GenBank/DDBJ whole genome shotgun (WGS) entry which is preliminary data.</text>
</comment>
<organism evidence="1 2">
    <name type="scientific">Kingdonia uniflora</name>
    <dbReference type="NCBI Taxonomy" id="39325"/>
    <lineage>
        <taxon>Eukaryota</taxon>
        <taxon>Viridiplantae</taxon>
        <taxon>Streptophyta</taxon>
        <taxon>Embryophyta</taxon>
        <taxon>Tracheophyta</taxon>
        <taxon>Spermatophyta</taxon>
        <taxon>Magnoliopsida</taxon>
        <taxon>Ranunculales</taxon>
        <taxon>Circaeasteraceae</taxon>
        <taxon>Kingdonia</taxon>
    </lineage>
</organism>
<sequence length="58" mass="6767">MYLLVQHFSSFMFGKYKSYLHGSKRIGQIPRGLVNIRNLSHCLRASLTFHRLPAMSRT</sequence>
<keyword evidence="2" id="KW-1185">Reference proteome</keyword>
<dbReference type="AlphaFoldDB" id="A0A7J7N324"/>
<name>A0A7J7N324_9MAGN</name>
<evidence type="ECO:0000313" key="1">
    <source>
        <dbReference type="EMBL" id="KAF6161318.1"/>
    </source>
</evidence>
<evidence type="ECO:0000313" key="2">
    <source>
        <dbReference type="Proteomes" id="UP000541444"/>
    </source>
</evidence>
<protein>
    <submittedName>
        <fullName evidence="1">Uncharacterized protein</fullName>
    </submittedName>
</protein>
<dbReference type="EMBL" id="JACGCM010001135">
    <property type="protein sequence ID" value="KAF6161318.1"/>
    <property type="molecule type" value="Genomic_DNA"/>
</dbReference>
<reference evidence="1 2" key="1">
    <citation type="journal article" date="2020" name="IScience">
        <title>Genome Sequencing of the Endangered Kingdonia uniflora (Circaeasteraceae, Ranunculales) Reveals Potential Mechanisms of Evolutionary Specialization.</title>
        <authorList>
            <person name="Sun Y."/>
            <person name="Deng T."/>
            <person name="Zhang A."/>
            <person name="Moore M.J."/>
            <person name="Landis J.B."/>
            <person name="Lin N."/>
            <person name="Zhang H."/>
            <person name="Zhang X."/>
            <person name="Huang J."/>
            <person name="Zhang X."/>
            <person name="Sun H."/>
            <person name="Wang H."/>
        </authorList>
    </citation>
    <scope>NUCLEOTIDE SEQUENCE [LARGE SCALE GENOMIC DNA]</scope>
    <source>
        <strain evidence="1">TB1705</strain>
        <tissue evidence="1">Leaf</tissue>
    </source>
</reference>
<proteinExistence type="predicted"/>
<dbReference type="Proteomes" id="UP000541444">
    <property type="component" value="Unassembled WGS sequence"/>
</dbReference>
<gene>
    <name evidence="1" type="ORF">GIB67_009205</name>
</gene>
<accession>A0A7J7N324</accession>